<dbReference type="EMBL" id="JACHVY010000004">
    <property type="protein sequence ID" value="MBB2902730.1"/>
    <property type="molecule type" value="Genomic_DNA"/>
</dbReference>
<dbReference type="RefSeq" id="WP_012087151.1">
    <property type="nucleotide sequence ID" value="NZ_JACHVY010000004.1"/>
</dbReference>
<keyword evidence="1" id="KW-0472">Membrane</keyword>
<organism evidence="2 3">
    <name type="scientific">Kineococcus radiotolerans</name>
    <dbReference type="NCBI Taxonomy" id="131568"/>
    <lineage>
        <taxon>Bacteria</taxon>
        <taxon>Bacillati</taxon>
        <taxon>Actinomycetota</taxon>
        <taxon>Actinomycetes</taxon>
        <taxon>Kineosporiales</taxon>
        <taxon>Kineosporiaceae</taxon>
        <taxon>Kineococcus</taxon>
    </lineage>
</organism>
<dbReference type="PANTHER" id="PTHR35007:SF1">
    <property type="entry name" value="PILUS ASSEMBLY PROTEIN"/>
    <property type="match status" value="1"/>
</dbReference>
<dbReference type="AlphaFoldDB" id="A0A7W4XYY1"/>
<comment type="caution">
    <text evidence="2">The sequence shown here is derived from an EMBL/GenBank/DDBJ whole genome shotgun (WGS) entry which is preliminary data.</text>
</comment>
<name>A0A7W4XYY1_KINRA</name>
<protein>
    <submittedName>
        <fullName evidence="2">Flp pilus assembly protein TadB</fullName>
    </submittedName>
</protein>
<feature type="transmembrane region" description="Helical" evidence="1">
    <location>
        <begin position="119"/>
        <end position="139"/>
    </location>
</feature>
<evidence type="ECO:0000256" key="1">
    <source>
        <dbReference type="SAM" id="Phobius"/>
    </source>
</evidence>
<sequence length="322" mass="33389">MNGGGVGTALLSGGAGALGVALLCGALVRPRPSVSVQVARYDGARRSARRTALSAAEAAASAAPDRGLFGLQAAFGRGLALLSDRLEVLAGERGWRLRRTRADLAVLGRRTGEFLATKVVAGLVLLLLAPVCWLVLRAWGVPLPGGVPVSLALVLGGAGFLVPDLALRGDAQRRRRDFRRVVGVFSDLVAMNLAGGRGLPEALLSSASVSDYWALVRIRQALAGARLSGRTPWQALGELGEELAVAELSDLAGALALAADDGAKIRASLAARAATVRRRDMADVEGDAGEKSQSMLVAQLVLCTAFMVFLAFPAVHNLMAQS</sequence>
<dbReference type="OMA" id="RAETMRH"/>
<evidence type="ECO:0000313" key="3">
    <source>
        <dbReference type="Proteomes" id="UP000533269"/>
    </source>
</evidence>
<proteinExistence type="predicted"/>
<accession>A0A7W4XYY1</accession>
<feature type="transmembrane region" description="Helical" evidence="1">
    <location>
        <begin position="145"/>
        <end position="167"/>
    </location>
</feature>
<reference evidence="2 3" key="2">
    <citation type="submission" date="2020-08" db="EMBL/GenBank/DDBJ databases">
        <authorList>
            <person name="Partida-Martinez L."/>
            <person name="Huntemann M."/>
            <person name="Clum A."/>
            <person name="Wang J."/>
            <person name="Palaniappan K."/>
            <person name="Ritter S."/>
            <person name="Chen I.-M."/>
            <person name="Stamatis D."/>
            <person name="Reddy T."/>
            <person name="O'Malley R."/>
            <person name="Daum C."/>
            <person name="Shapiro N."/>
            <person name="Ivanova N."/>
            <person name="Kyrpides N."/>
            <person name="Woyke T."/>
        </authorList>
    </citation>
    <scope>NUCLEOTIDE SEQUENCE [LARGE SCALE GENOMIC DNA]</scope>
    <source>
        <strain evidence="2 3">AS2.23</strain>
    </source>
</reference>
<reference evidence="2 3" key="1">
    <citation type="submission" date="2020-08" db="EMBL/GenBank/DDBJ databases">
        <title>The Agave Microbiome: Exploring the role of microbial communities in plant adaptations to desert environments.</title>
        <authorList>
            <person name="Partida-Martinez L.P."/>
        </authorList>
    </citation>
    <scope>NUCLEOTIDE SEQUENCE [LARGE SCALE GENOMIC DNA]</scope>
    <source>
        <strain evidence="2 3">AS2.23</strain>
    </source>
</reference>
<gene>
    <name evidence="2" type="ORF">FHR75_003566</name>
</gene>
<dbReference type="Proteomes" id="UP000533269">
    <property type="component" value="Unassembled WGS sequence"/>
</dbReference>
<keyword evidence="1" id="KW-1133">Transmembrane helix</keyword>
<feature type="transmembrane region" description="Helical" evidence="1">
    <location>
        <begin position="296"/>
        <end position="315"/>
    </location>
</feature>
<keyword evidence="1" id="KW-0812">Transmembrane</keyword>
<feature type="transmembrane region" description="Helical" evidence="1">
    <location>
        <begin position="6"/>
        <end position="28"/>
    </location>
</feature>
<evidence type="ECO:0000313" key="2">
    <source>
        <dbReference type="EMBL" id="MBB2902730.1"/>
    </source>
</evidence>
<dbReference type="PANTHER" id="PTHR35007">
    <property type="entry name" value="INTEGRAL MEMBRANE PROTEIN-RELATED"/>
    <property type="match status" value="1"/>
</dbReference>